<keyword evidence="2" id="KW-1185">Reference proteome</keyword>
<sequence length="235" mass="25212">MYDPLVFDQCSAATGICCYGCSFFHGNLEYQDGVTFSSNGSAQVLAGQPFSFGFNNVSRVTYDFLKGNQAQTSFVSNGSTEASYNDNVFTICVDESGTVVLRGWGTDPCTQVTEEYKFSVVIGNNTGTCGPSGSIILVDSDESAHNEPVDATGRDTTSSLYSNHDDFANCNPTRGTLVTQEDGSKVCKCTGDWRNPPTCDEFSYFKMIITILGAVATVVSKELEAESAQRAPLNG</sequence>
<protein>
    <submittedName>
        <fullName evidence="1">Unnamed protein product</fullName>
    </submittedName>
</protein>
<dbReference type="OrthoDB" id="165805at2759"/>
<evidence type="ECO:0000313" key="2">
    <source>
        <dbReference type="Proteomes" id="UP001165121"/>
    </source>
</evidence>
<evidence type="ECO:0000313" key="1">
    <source>
        <dbReference type="EMBL" id="GMF58327.1"/>
    </source>
</evidence>
<dbReference type="Proteomes" id="UP001165121">
    <property type="component" value="Unassembled WGS sequence"/>
</dbReference>
<proteinExistence type="predicted"/>
<gene>
    <name evidence="1" type="ORF">Pfra01_002503200</name>
</gene>
<accession>A0A9W6YAR1</accession>
<dbReference type="EMBL" id="BSXT01004619">
    <property type="protein sequence ID" value="GMF58327.1"/>
    <property type="molecule type" value="Genomic_DNA"/>
</dbReference>
<name>A0A9W6YAR1_9STRA</name>
<organism evidence="1 2">
    <name type="scientific">Phytophthora fragariaefolia</name>
    <dbReference type="NCBI Taxonomy" id="1490495"/>
    <lineage>
        <taxon>Eukaryota</taxon>
        <taxon>Sar</taxon>
        <taxon>Stramenopiles</taxon>
        <taxon>Oomycota</taxon>
        <taxon>Peronosporomycetes</taxon>
        <taxon>Peronosporales</taxon>
        <taxon>Peronosporaceae</taxon>
        <taxon>Phytophthora</taxon>
    </lineage>
</organism>
<comment type="caution">
    <text evidence="1">The sequence shown here is derived from an EMBL/GenBank/DDBJ whole genome shotgun (WGS) entry which is preliminary data.</text>
</comment>
<reference evidence="1" key="1">
    <citation type="submission" date="2023-04" db="EMBL/GenBank/DDBJ databases">
        <title>Phytophthora fragariaefolia NBRC 109709.</title>
        <authorList>
            <person name="Ichikawa N."/>
            <person name="Sato H."/>
            <person name="Tonouchi N."/>
        </authorList>
    </citation>
    <scope>NUCLEOTIDE SEQUENCE</scope>
    <source>
        <strain evidence="1">NBRC 109709</strain>
    </source>
</reference>
<dbReference type="AlphaFoldDB" id="A0A9W6YAR1"/>